<accession>A0ABV2UD24</accession>
<dbReference type="RefSeq" id="WP_356710645.1">
    <property type="nucleotide sequence ID" value="NZ_JBEXIP010000017.1"/>
</dbReference>
<protein>
    <submittedName>
        <fullName evidence="1">Uncharacterized protein</fullName>
    </submittedName>
</protein>
<proteinExistence type="predicted"/>
<reference evidence="1 2" key="1">
    <citation type="submission" date="2024-06" db="EMBL/GenBank/DDBJ databases">
        <title>The Natural Products Discovery Center: Release of the First 8490 Sequenced Strains for Exploring Actinobacteria Biosynthetic Diversity.</title>
        <authorList>
            <person name="Kalkreuter E."/>
            <person name="Kautsar S.A."/>
            <person name="Yang D."/>
            <person name="Bader C.D."/>
            <person name="Teijaro C.N."/>
            <person name="Fluegel L."/>
            <person name="Davis C.M."/>
            <person name="Simpson J.R."/>
            <person name="Lauterbach L."/>
            <person name="Steele A.D."/>
            <person name="Gui C."/>
            <person name="Meng S."/>
            <person name="Li G."/>
            <person name="Viehrig K."/>
            <person name="Ye F."/>
            <person name="Su P."/>
            <person name="Kiefer A.F."/>
            <person name="Nichols A."/>
            <person name="Cepeda A.J."/>
            <person name="Yan W."/>
            <person name="Fan B."/>
            <person name="Jiang Y."/>
            <person name="Adhikari A."/>
            <person name="Zheng C.-J."/>
            <person name="Schuster L."/>
            <person name="Cowan T.M."/>
            <person name="Smanski M.J."/>
            <person name="Chevrette M.G."/>
            <person name="De Carvalho L.P.S."/>
            <person name="Shen B."/>
        </authorList>
    </citation>
    <scope>NUCLEOTIDE SEQUENCE [LARGE SCALE GENOMIC DNA]</scope>
    <source>
        <strain evidence="1 2">NPDC005137</strain>
    </source>
</reference>
<dbReference type="Proteomes" id="UP001550044">
    <property type="component" value="Unassembled WGS sequence"/>
</dbReference>
<organism evidence="1 2">
    <name type="scientific">Streptomyces sp. 900116325</name>
    <dbReference type="NCBI Taxonomy" id="3154295"/>
    <lineage>
        <taxon>Bacteria</taxon>
        <taxon>Bacillati</taxon>
        <taxon>Actinomycetota</taxon>
        <taxon>Actinomycetes</taxon>
        <taxon>Kitasatosporales</taxon>
        <taxon>Streptomycetaceae</taxon>
        <taxon>Streptomyces</taxon>
    </lineage>
</organism>
<keyword evidence="2" id="KW-1185">Reference proteome</keyword>
<comment type="caution">
    <text evidence="1">The sequence shown here is derived from an EMBL/GenBank/DDBJ whole genome shotgun (WGS) entry which is preliminary data.</text>
</comment>
<name>A0ABV2UD24_9ACTN</name>
<sequence length="113" mass="11969">MSARSMNSLAAAVAALASLLERFPDLPAADAAVSTIFPDRLSLSFHGDLGKFEAWRSALDVSHALVSKEEETGGPLMWLTAETVLDGVTVRLTGYGLQKAEVVEPAAPWKVAT</sequence>
<dbReference type="EMBL" id="JBEXIP010000017">
    <property type="protein sequence ID" value="MET8435364.1"/>
    <property type="molecule type" value="Genomic_DNA"/>
</dbReference>
<evidence type="ECO:0000313" key="1">
    <source>
        <dbReference type="EMBL" id="MET8435364.1"/>
    </source>
</evidence>
<evidence type="ECO:0000313" key="2">
    <source>
        <dbReference type="Proteomes" id="UP001550044"/>
    </source>
</evidence>
<gene>
    <name evidence="1" type="ORF">ABZV61_21765</name>
</gene>